<sequence length="218" mass="21889">TAGGGGALGGSGTAGTISKWSATATLTDSIMTESGTTITVTSTLNATTLGGTLSTAAQANITSVGTLTSLDMAGAIDLNTNDITAGGRADFTIVTASTGVYRAGVTNSVLIMSGGSTVSLGANIVLYGQSHASQAYDFVVRSSSTVRLDWDESDLEFTVHGKHAVTGDFHHQGSNWGVYNIGPVARQQVIGSRSSGTALTNLLAKLALTGIIIDGSSA</sequence>
<accession>A0A0F8YM45</accession>
<dbReference type="EMBL" id="LAZR01052677">
    <property type="protein sequence ID" value="KKK82432.1"/>
    <property type="molecule type" value="Genomic_DNA"/>
</dbReference>
<proteinExistence type="predicted"/>
<feature type="non-terminal residue" evidence="1">
    <location>
        <position position="1"/>
    </location>
</feature>
<gene>
    <name evidence="1" type="ORF">LCGC14_2803460</name>
</gene>
<name>A0A0F8YM45_9ZZZZ</name>
<comment type="caution">
    <text evidence="1">The sequence shown here is derived from an EMBL/GenBank/DDBJ whole genome shotgun (WGS) entry which is preliminary data.</text>
</comment>
<protein>
    <submittedName>
        <fullName evidence="1">Uncharacterized protein</fullName>
    </submittedName>
</protein>
<organism evidence="1">
    <name type="scientific">marine sediment metagenome</name>
    <dbReference type="NCBI Taxonomy" id="412755"/>
    <lineage>
        <taxon>unclassified sequences</taxon>
        <taxon>metagenomes</taxon>
        <taxon>ecological metagenomes</taxon>
    </lineage>
</organism>
<reference evidence="1" key="1">
    <citation type="journal article" date="2015" name="Nature">
        <title>Complex archaea that bridge the gap between prokaryotes and eukaryotes.</title>
        <authorList>
            <person name="Spang A."/>
            <person name="Saw J.H."/>
            <person name="Jorgensen S.L."/>
            <person name="Zaremba-Niedzwiedzka K."/>
            <person name="Martijn J."/>
            <person name="Lind A.E."/>
            <person name="van Eijk R."/>
            <person name="Schleper C."/>
            <person name="Guy L."/>
            <person name="Ettema T.J."/>
        </authorList>
    </citation>
    <scope>NUCLEOTIDE SEQUENCE</scope>
</reference>
<evidence type="ECO:0000313" key="1">
    <source>
        <dbReference type="EMBL" id="KKK82432.1"/>
    </source>
</evidence>
<dbReference type="AlphaFoldDB" id="A0A0F8YM45"/>